<dbReference type="GO" id="GO:0008658">
    <property type="term" value="F:penicillin binding"/>
    <property type="evidence" value="ECO:0007669"/>
    <property type="project" value="InterPro"/>
</dbReference>
<keyword evidence="3" id="KW-0472">Membrane</keyword>
<dbReference type="InterPro" id="IPR012338">
    <property type="entry name" value="Beta-lactam/transpept-like"/>
</dbReference>
<evidence type="ECO:0000256" key="1">
    <source>
        <dbReference type="ARBA" id="ARBA00004370"/>
    </source>
</evidence>
<dbReference type="InterPro" id="IPR050515">
    <property type="entry name" value="Beta-lactam/transpept"/>
</dbReference>
<dbReference type="AlphaFoldDB" id="A0A7W7ZWL6"/>
<name>A0A7W7ZWL6_9ACTN</name>
<feature type="domain" description="Penicillin-binding protein dimerisation" evidence="6">
    <location>
        <begin position="149"/>
        <end position="303"/>
    </location>
</feature>
<organism evidence="8 9">
    <name type="scientific">Nonomuraea endophytica</name>
    <dbReference type="NCBI Taxonomy" id="714136"/>
    <lineage>
        <taxon>Bacteria</taxon>
        <taxon>Bacillati</taxon>
        <taxon>Actinomycetota</taxon>
        <taxon>Actinomycetes</taxon>
        <taxon>Streptosporangiales</taxon>
        <taxon>Streptosporangiaceae</taxon>
        <taxon>Nonomuraea</taxon>
    </lineage>
</organism>
<evidence type="ECO:0000259" key="5">
    <source>
        <dbReference type="Pfam" id="PF00905"/>
    </source>
</evidence>
<keyword evidence="8" id="KW-0131">Cell cycle</keyword>
<dbReference type="InterPro" id="IPR036138">
    <property type="entry name" value="PBP_dimer_sf"/>
</dbReference>
<dbReference type="Proteomes" id="UP000568380">
    <property type="component" value="Unassembled WGS sequence"/>
</dbReference>
<dbReference type="Pfam" id="PF05223">
    <property type="entry name" value="MecA_N"/>
    <property type="match status" value="1"/>
</dbReference>
<dbReference type="InterPro" id="IPR005311">
    <property type="entry name" value="PBP_dimer"/>
</dbReference>
<evidence type="ECO:0000256" key="3">
    <source>
        <dbReference type="ARBA" id="ARBA00023136"/>
    </source>
</evidence>
<dbReference type="GO" id="GO:0071972">
    <property type="term" value="F:peptidoglycan L,D-transpeptidase activity"/>
    <property type="evidence" value="ECO:0007669"/>
    <property type="project" value="TreeGrafter"/>
</dbReference>
<dbReference type="EMBL" id="JACHIN010000001">
    <property type="protein sequence ID" value="MBB5074676.1"/>
    <property type="molecule type" value="Genomic_DNA"/>
</dbReference>
<dbReference type="GO" id="GO:0051301">
    <property type="term" value="P:cell division"/>
    <property type="evidence" value="ECO:0007669"/>
    <property type="project" value="UniProtKB-KW"/>
</dbReference>
<keyword evidence="9" id="KW-1185">Reference proteome</keyword>
<feature type="domain" description="NTF2-like N-terminal transpeptidase" evidence="7">
    <location>
        <begin position="30"/>
        <end position="139"/>
    </location>
</feature>
<dbReference type="GO" id="GO:0005886">
    <property type="term" value="C:plasma membrane"/>
    <property type="evidence" value="ECO:0007669"/>
    <property type="project" value="TreeGrafter"/>
</dbReference>
<dbReference type="PROSITE" id="PS51257">
    <property type="entry name" value="PROKAR_LIPOPROTEIN"/>
    <property type="match status" value="1"/>
</dbReference>
<evidence type="ECO:0000259" key="7">
    <source>
        <dbReference type="Pfam" id="PF05223"/>
    </source>
</evidence>
<feature type="region of interest" description="Disordered" evidence="4">
    <location>
        <begin position="514"/>
        <end position="540"/>
    </location>
</feature>
<comment type="similarity">
    <text evidence="2">Belongs to the transpeptidase family.</text>
</comment>
<keyword evidence="8" id="KW-0132">Cell division</keyword>
<comment type="caution">
    <text evidence="8">The sequence shown here is derived from an EMBL/GenBank/DDBJ whole genome shotgun (WGS) entry which is preliminary data.</text>
</comment>
<proteinExistence type="inferred from homology"/>
<comment type="subcellular location">
    <subcellularLocation>
        <location evidence="1">Membrane</location>
    </subcellularLocation>
</comment>
<dbReference type="SUPFAM" id="SSF56601">
    <property type="entry name" value="beta-lactamase/transpeptidase-like"/>
    <property type="match status" value="1"/>
</dbReference>
<dbReference type="Gene3D" id="3.90.1310.10">
    <property type="entry name" value="Penicillin-binding protein 2a (Domain 2)"/>
    <property type="match status" value="1"/>
</dbReference>
<evidence type="ECO:0000313" key="9">
    <source>
        <dbReference type="Proteomes" id="UP000568380"/>
    </source>
</evidence>
<dbReference type="InterPro" id="IPR007887">
    <property type="entry name" value="MecA_N"/>
</dbReference>
<dbReference type="GO" id="GO:0071555">
    <property type="term" value="P:cell wall organization"/>
    <property type="evidence" value="ECO:0007669"/>
    <property type="project" value="TreeGrafter"/>
</dbReference>
<dbReference type="Pfam" id="PF03717">
    <property type="entry name" value="PBP_dimer"/>
    <property type="match status" value="1"/>
</dbReference>
<dbReference type="GO" id="GO:0046677">
    <property type="term" value="P:response to antibiotic"/>
    <property type="evidence" value="ECO:0007669"/>
    <property type="project" value="InterPro"/>
</dbReference>
<dbReference type="SUPFAM" id="SSF56519">
    <property type="entry name" value="Penicillin binding protein dimerisation domain"/>
    <property type="match status" value="1"/>
</dbReference>
<dbReference type="RefSeq" id="WP_184957680.1">
    <property type="nucleotide sequence ID" value="NZ_JACHIN010000001.1"/>
</dbReference>
<protein>
    <submittedName>
        <fullName evidence="8">Cell division protein FtsI/penicillin-binding protein 2</fullName>
    </submittedName>
</protein>
<dbReference type="Pfam" id="PF00905">
    <property type="entry name" value="Transpeptidase"/>
    <property type="match status" value="1"/>
</dbReference>
<dbReference type="PANTHER" id="PTHR30627:SF24">
    <property type="entry name" value="PENICILLIN-BINDING PROTEIN 4B"/>
    <property type="match status" value="1"/>
</dbReference>
<gene>
    <name evidence="8" type="ORF">HNR40_000122</name>
</gene>
<dbReference type="InterPro" id="IPR001460">
    <property type="entry name" value="PCN-bd_Tpept"/>
</dbReference>
<accession>A0A7W7ZWL6</accession>
<evidence type="ECO:0000256" key="2">
    <source>
        <dbReference type="ARBA" id="ARBA00007171"/>
    </source>
</evidence>
<feature type="domain" description="Penicillin-binding protein transpeptidase" evidence="5">
    <location>
        <begin position="346"/>
        <end position="603"/>
    </location>
</feature>
<dbReference type="PANTHER" id="PTHR30627">
    <property type="entry name" value="PEPTIDOGLYCAN D,D-TRANSPEPTIDASE"/>
    <property type="match status" value="1"/>
</dbReference>
<evidence type="ECO:0000313" key="8">
    <source>
        <dbReference type="EMBL" id="MBB5074676.1"/>
    </source>
</evidence>
<sequence length="619" mass="65261">MSRARRILAAAVTLTAASMTLTGCFEEPSAHDAVRDFLVGWQSEDYELAASRADGDPAVVRKALEAAKLDLDAASFRFRVKSLNRQGDATTAQFGAEVDLGENSPLWEYESTLPLHLVNGVWKVRWSQSVLHPQLKDGQRLAVRPSSEPRQKVVDRTGEALQRPGRLYVVGVTPSALGDETSSVVKQLAAITGFAEDRLLSRVRSSPPGDFVQLATFGRDRYLQVQQKIAEIRPKVHVQPQDQPVDPAPPRDIVGKVGALTPETEVKLGGPQRAGDSVGRNGLQKAYQNHLTGSTKTQVITLDLKTGEDVAVLKEWPGRPNGPVHTTLDSLTQQAADAAVSTTQSGTLVAVKASTGEVLAVGAKDMGQVKDALGGKYPAGTAFSIVAADALIKAGVKPSQRLRCPAERTVGGARFVFTGQTQQPAATFQESFASGCVTALASLARRVGAEQLKRSAEAYGIGVNWQLPLKAFTGKMPSLVTDAEKAQAIAGQNVEVSPLTMALVAAAVKSGTWRPPSLVTSPDRPDPAAEQLATKPPASVPVDPAVRTALTAMMKAGVASSPSAQAGAGRVYGVAAALPSQQLGWFVGWQGDVAVAVLTKNSDAAATAGRFFGALRNPR</sequence>
<reference evidence="8 9" key="1">
    <citation type="submission" date="2020-08" db="EMBL/GenBank/DDBJ databases">
        <title>Genomic Encyclopedia of Type Strains, Phase IV (KMG-IV): sequencing the most valuable type-strain genomes for metagenomic binning, comparative biology and taxonomic classification.</title>
        <authorList>
            <person name="Goeker M."/>
        </authorList>
    </citation>
    <scope>NUCLEOTIDE SEQUENCE [LARGE SCALE GENOMIC DNA]</scope>
    <source>
        <strain evidence="8 9">DSM 45385</strain>
    </source>
</reference>
<evidence type="ECO:0000259" key="6">
    <source>
        <dbReference type="Pfam" id="PF03717"/>
    </source>
</evidence>
<evidence type="ECO:0000256" key="4">
    <source>
        <dbReference type="SAM" id="MobiDB-lite"/>
    </source>
</evidence>
<dbReference type="Gene3D" id="3.40.710.10">
    <property type="entry name" value="DD-peptidase/beta-lactamase superfamily"/>
    <property type="match status" value="1"/>
</dbReference>